<comment type="caution">
    <text evidence="2">The sequence shown here is derived from an EMBL/GenBank/DDBJ whole genome shotgun (WGS) entry which is preliminary data.</text>
</comment>
<accession>A0A0M0KM82</accession>
<proteinExistence type="predicted"/>
<protein>
    <submittedName>
        <fullName evidence="2">Uncharacterized protein</fullName>
    </submittedName>
</protein>
<feature type="compositionally biased region" description="Basic and acidic residues" evidence="1">
    <location>
        <begin position="1"/>
        <end position="57"/>
    </location>
</feature>
<dbReference type="EMBL" id="LILD01000001">
    <property type="protein sequence ID" value="KOO39910.1"/>
    <property type="molecule type" value="Genomic_DNA"/>
</dbReference>
<organism evidence="2">
    <name type="scientific">Halalkalibacterium halodurans</name>
    <name type="common">Bacillus halodurans</name>
    <dbReference type="NCBI Taxonomy" id="86665"/>
    <lineage>
        <taxon>Bacteria</taxon>
        <taxon>Bacillati</taxon>
        <taxon>Bacillota</taxon>
        <taxon>Bacilli</taxon>
        <taxon>Bacillales</taxon>
        <taxon>Bacillaceae</taxon>
        <taxon>Halalkalibacterium (ex Joshi et al. 2022)</taxon>
    </lineage>
</organism>
<gene>
    <name evidence="2" type="ORF">AMD02_14425</name>
</gene>
<feature type="region of interest" description="Disordered" evidence="1">
    <location>
        <begin position="1"/>
        <end position="60"/>
    </location>
</feature>
<dbReference type="Gene3D" id="1.10.287.1490">
    <property type="match status" value="1"/>
</dbReference>
<name>A0A0M0KM82_ALKHA</name>
<dbReference type="RefSeq" id="WP_053431758.1">
    <property type="nucleotide sequence ID" value="NZ_LILD02000002.1"/>
</dbReference>
<reference evidence="2" key="1">
    <citation type="submission" date="2015-08" db="EMBL/GenBank/DDBJ databases">
        <title>Complete DNA Sequence of Pseudomonas syringae pv. actinidiae, the Causal Agent of Kiwifruit Canker Disease.</title>
        <authorList>
            <person name="Rikkerink E.H.A."/>
            <person name="Fineran P.C."/>
        </authorList>
    </citation>
    <scope>NUCLEOTIDE SEQUENCE</scope>
    <source>
        <strain evidence="2">DSM 13666</strain>
    </source>
</reference>
<evidence type="ECO:0000313" key="2">
    <source>
        <dbReference type="EMBL" id="KOO39910.1"/>
    </source>
</evidence>
<dbReference type="PATRIC" id="fig|136160.3.peg.3348"/>
<dbReference type="AlphaFoldDB" id="A0A0M0KM82"/>
<evidence type="ECO:0000256" key="1">
    <source>
        <dbReference type="SAM" id="MobiDB-lite"/>
    </source>
</evidence>
<sequence>MKQAEEQAEKERKAKEELKANYEKLEKHSKSHEELVEKLRKESNKKEGAADEKKVKQLQDSLSAQKTEITKYKERIKKLEEDLKKKPAEGPPKEVIPESVKKELADLRAKVKIQDNGAAVKFSVVFDSLVSNFKELLSTLDGVKKTDPELYQKFKGAIKGLLSKMSERL</sequence>